<sequence length="113" mass="13616">MRTRKVWIYARVSEPFQRDLIFYQKDLLYSFAEQMNFDVCGFTHEVTKGIGLNTKGIRDVLVHVRRKDFDVLLIYDWTRLAIHRDLYMEVKLFCDQHHVTILTMQDIESRFLG</sequence>
<dbReference type="SUPFAM" id="SSF53041">
    <property type="entry name" value="Resolvase-like"/>
    <property type="match status" value="1"/>
</dbReference>
<dbReference type="InterPro" id="IPR006119">
    <property type="entry name" value="Resolv_N"/>
</dbReference>
<proteinExistence type="predicted"/>
<dbReference type="Proteomes" id="UP000749320">
    <property type="component" value="Unassembled WGS sequence"/>
</dbReference>
<dbReference type="AlphaFoldDB" id="A0A921KK62"/>
<dbReference type="GO" id="GO:0000150">
    <property type="term" value="F:DNA strand exchange activity"/>
    <property type="evidence" value="ECO:0007669"/>
    <property type="project" value="InterPro"/>
</dbReference>
<evidence type="ECO:0000259" key="1">
    <source>
        <dbReference type="Pfam" id="PF00239"/>
    </source>
</evidence>
<organism evidence="2 3">
    <name type="scientific">Thomasclavelia spiroformis</name>
    <dbReference type="NCBI Taxonomy" id="29348"/>
    <lineage>
        <taxon>Bacteria</taxon>
        <taxon>Bacillati</taxon>
        <taxon>Bacillota</taxon>
        <taxon>Erysipelotrichia</taxon>
        <taxon>Erysipelotrichales</taxon>
        <taxon>Coprobacillaceae</taxon>
        <taxon>Thomasclavelia</taxon>
    </lineage>
</organism>
<dbReference type="GO" id="GO:0003677">
    <property type="term" value="F:DNA binding"/>
    <property type="evidence" value="ECO:0007669"/>
    <property type="project" value="InterPro"/>
</dbReference>
<reference evidence="2" key="1">
    <citation type="journal article" date="2021" name="PeerJ">
        <title>Extensive microbial diversity within the chicken gut microbiome revealed by metagenomics and culture.</title>
        <authorList>
            <person name="Gilroy R."/>
            <person name="Ravi A."/>
            <person name="Getino M."/>
            <person name="Pursley I."/>
            <person name="Horton D.L."/>
            <person name="Alikhan N.F."/>
            <person name="Baker D."/>
            <person name="Gharbi K."/>
            <person name="Hall N."/>
            <person name="Watson M."/>
            <person name="Adriaenssens E.M."/>
            <person name="Foster-Nyarko E."/>
            <person name="Jarju S."/>
            <person name="Secka A."/>
            <person name="Antonio M."/>
            <person name="Oren A."/>
            <person name="Chaudhuri R.R."/>
            <person name="La Ragione R."/>
            <person name="Hildebrand F."/>
            <person name="Pallen M.J."/>
        </authorList>
    </citation>
    <scope>NUCLEOTIDE SEQUENCE</scope>
    <source>
        <strain evidence="2">CHK193-16274</strain>
    </source>
</reference>
<comment type="caution">
    <text evidence="2">The sequence shown here is derived from an EMBL/GenBank/DDBJ whole genome shotgun (WGS) entry which is preliminary data.</text>
</comment>
<evidence type="ECO:0000313" key="3">
    <source>
        <dbReference type="Proteomes" id="UP000749320"/>
    </source>
</evidence>
<gene>
    <name evidence="2" type="ORF">K8V91_02540</name>
</gene>
<dbReference type="Gene3D" id="3.40.50.1390">
    <property type="entry name" value="Resolvase, N-terminal catalytic domain"/>
    <property type="match status" value="1"/>
</dbReference>
<dbReference type="Pfam" id="PF00239">
    <property type="entry name" value="Resolvase"/>
    <property type="match status" value="1"/>
</dbReference>
<dbReference type="EMBL" id="DYWV01000086">
    <property type="protein sequence ID" value="HJF39777.1"/>
    <property type="molecule type" value="Genomic_DNA"/>
</dbReference>
<name>A0A921KK62_9FIRM</name>
<feature type="domain" description="Resolvase/invertase-type recombinase catalytic" evidence="1">
    <location>
        <begin position="7"/>
        <end position="107"/>
    </location>
</feature>
<reference evidence="2" key="2">
    <citation type="submission" date="2021-09" db="EMBL/GenBank/DDBJ databases">
        <authorList>
            <person name="Gilroy R."/>
        </authorList>
    </citation>
    <scope>NUCLEOTIDE SEQUENCE</scope>
    <source>
        <strain evidence="2">CHK193-16274</strain>
    </source>
</reference>
<protein>
    <submittedName>
        <fullName evidence="2">Recombinase family protein</fullName>
    </submittedName>
</protein>
<accession>A0A921KK62</accession>
<dbReference type="InterPro" id="IPR036162">
    <property type="entry name" value="Resolvase-like_N_sf"/>
</dbReference>
<evidence type="ECO:0000313" key="2">
    <source>
        <dbReference type="EMBL" id="HJF39777.1"/>
    </source>
</evidence>